<sequence length="167" mass="19471">YTVGTVQENNDQVWKFQRYFLIQEYCNRLNIPFPFVVFAYFYMVVKKCFKCCCKEKNMESSACCFRNEDNETLAWEGVMKENYLVKINTKANDSSEDLMISKVFSKRLLIKSNKVGGHSWREIGLQQGKISHLDWKAHGTLMDSALLTSEGEIFRILSTQPMTRSHP</sequence>
<dbReference type="GO" id="GO:0005886">
    <property type="term" value="C:plasma membrane"/>
    <property type="evidence" value="ECO:0007669"/>
    <property type="project" value="TreeGrafter"/>
</dbReference>
<evidence type="ECO:0000313" key="2">
    <source>
        <dbReference type="EMBL" id="OBS72253.1"/>
    </source>
</evidence>
<reference evidence="2 3" key="1">
    <citation type="submission" date="2016-06" db="EMBL/GenBank/DDBJ databases">
        <title>The Draft Genome Sequence and Annotation of the Desert Woodrat Neotoma lepida.</title>
        <authorList>
            <person name="Campbell M."/>
            <person name="Oakeson K.F."/>
            <person name="Yandell M."/>
            <person name="Halpert J.R."/>
            <person name="Dearing D."/>
        </authorList>
    </citation>
    <scope>NUCLEOTIDE SEQUENCE [LARGE SCALE GENOMIC DNA]</scope>
    <source>
        <strain evidence="2">417</strain>
        <tissue evidence="2">Liver</tissue>
    </source>
</reference>
<proteinExistence type="predicted"/>
<comment type="caution">
    <text evidence="2">The sequence shown here is derived from an EMBL/GenBank/DDBJ whole genome shotgun (WGS) entry which is preliminary data.</text>
</comment>
<dbReference type="Proteomes" id="UP000092124">
    <property type="component" value="Unassembled WGS sequence"/>
</dbReference>
<feature type="non-terminal residue" evidence="2">
    <location>
        <position position="1"/>
    </location>
</feature>
<feature type="transmembrane region" description="Helical" evidence="1">
    <location>
        <begin position="25"/>
        <end position="45"/>
    </location>
</feature>
<dbReference type="STRING" id="56216.A0A1A6H0Y4"/>
<dbReference type="EMBL" id="LZPO01055148">
    <property type="protein sequence ID" value="OBS72253.1"/>
    <property type="molecule type" value="Genomic_DNA"/>
</dbReference>
<dbReference type="GO" id="GO:0099604">
    <property type="term" value="F:ligand-gated calcium channel activity"/>
    <property type="evidence" value="ECO:0007669"/>
    <property type="project" value="TreeGrafter"/>
</dbReference>
<keyword evidence="1" id="KW-0472">Membrane</keyword>
<evidence type="ECO:0000256" key="1">
    <source>
        <dbReference type="SAM" id="Phobius"/>
    </source>
</evidence>
<keyword evidence="3" id="KW-1185">Reference proteome</keyword>
<dbReference type="PANTHER" id="PTHR13800:SF9">
    <property type="entry name" value="TRANSIENT RECEPTOR POTENTIAL CATION CHANNEL SUBFAMILY M MEMBER 8"/>
    <property type="match status" value="1"/>
</dbReference>
<dbReference type="InterPro" id="IPR050927">
    <property type="entry name" value="TRPM"/>
</dbReference>
<evidence type="ECO:0000313" key="3">
    <source>
        <dbReference type="Proteomes" id="UP000092124"/>
    </source>
</evidence>
<dbReference type="OrthoDB" id="310870at2759"/>
<dbReference type="PANTHER" id="PTHR13800">
    <property type="entry name" value="TRANSIENT RECEPTOR POTENTIAL CATION CHANNEL, SUBFAMILY M, MEMBER 6"/>
    <property type="match status" value="1"/>
</dbReference>
<name>A0A1A6H0Y4_NEOLE</name>
<protein>
    <submittedName>
        <fullName evidence="2">Uncharacterized protein</fullName>
    </submittedName>
</protein>
<keyword evidence="1" id="KW-0812">Transmembrane</keyword>
<gene>
    <name evidence="2" type="ORF">A6R68_13172</name>
</gene>
<keyword evidence="1" id="KW-1133">Transmembrane helix</keyword>
<organism evidence="2 3">
    <name type="scientific">Neotoma lepida</name>
    <name type="common">Desert woodrat</name>
    <dbReference type="NCBI Taxonomy" id="56216"/>
    <lineage>
        <taxon>Eukaryota</taxon>
        <taxon>Metazoa</taxon>
        <taxon>Chordata</taxon>
        <taxon>Craniata</taxon>
        <taxon>Vertebrata</taxon>
        <taxon>Euteleostomi</taxon>
        <taxon>Mammalia</taxon>
        <taxon>Eutheria</taxon>
        <taxon>Euarchontoglires</taxon>
        <taxon>Glires</taxon>
        <taxon>Rodentia</taxon>
        <taxon>Myomorpha</taxon>
        <taxon>Muroidea</taxon>
        <taxon>Cricetidae</taxon>
        <taxon>Neotominae</taxon>
        <taxon>Neotoma</taxon>
    </lineage>
</organism>
<dbReference type="AlphaFoldDB" id="A0A1A6H0Y4"/>
<accession>A0A1A6H0Y4</accession>